<dbReference type="OrthoDB" id="1898799at2759"/>
<dbReference type="Gramene" id="PHT71555">
    <property type="protein sequence ID" value="PHT71555"/>
    <property type="gene ID" value="T459_26659"/>
</dbReference>
<dbReference type="Gene3D" id="1.10.8.430">
    <property type="entry name" value="Helical domain of apoptotic protease-activating factors"/>
    <property type="match status" value="1"/>
</dbReference>
<feature type="domain" description="Disease resistance protein At4g27190-like leucine-rich repeats" evidence="9">
    <location>
        <begin position="1080"/>
        <end position="1220"/>
    </location>
</feature>
<dbReference type="InterPro" id="IPR057135">
    <property type="entry name" value="At4g27190-like_LRR"/>
</dbReference>
<keyword evidence="2" id="KW-0433">Leucine-rich repeat</keyword>
<gene>
    <name evidence="10" type="ORF">T459_26659</name>
</gene>
<dbReference type="Pfam" id="PF23247">
    <property type="entry name" value="LRR_RPS2"/>
    <property type="match status" value="3"/>
</dbReference>
<dbReference type="GO" id="GO:0043531">
    <property type="term" value="F:ADP binding"/>
    <property type="evidence" value="ECO:0007669"/>
    <property type="project" value="InterPro"/>
</dbReference>
<dbReference type="InterPro" id="IPR002182">
    <property type="entry name" value="NB-ARC"/>
</dbReference>
<dbReference type="EMBL" id="AYRZ02000010">
    <property type="protein sequence ID" value="PHT71555.1"/>
    <property type="molecule type" value="Genomic_DNA"/>
</dbReference>
<dbReference type="InterPro" id="IPR036388">
    <property type="entry name" value="WH-like_DNA-bd_sf"/>
</dbReference>
<dbReference type="GO" id="GO:0005524">
    <property type="term" value="F:ATP binding"/>
    <property type="evidence" value="ECO:0007669"/>
    <property type="project" value="UniProtKB-KW"/>
</dbReference>
<keyword evidence="11" id="KW-1185">Reference proteome</keyword>
<protein>
    <submittedName>
        <fullName evidence="10">Uncharacterized protein</fullName>
    </submittedName>
</protein>
<evidence type="ECO:0000256" key="1">
    <source>
        <dbReference type="ARBA" id="ARBA00008894"/>
    </source>
</evidence>
<feature type="compositionally biased region" description="Polar residues" evidence="7">
    <location>
        <begin position="1405"/>
        <end position="1422"/>
    </location>
</feature>
<evidence type="ECO:0000259" key="9">
    <source>
        <dbReference type="Pfam" id="PF23247"/>
    </source>
</evidence>
<feature type="domain" description="NB-ARC" evidence="8">
    <location>
        <begin position="160"/>
        <end position="327"/>
    </location>
</feature>
<evidence type="ECO:0000313" key="11">
    <source>
        <dbReference type="Proteomes" id="UP000222542"/>
    </source>
</evidence>
<dbReference type="Gene3D" id="3.40.50.300">
    <property type="entry name" value="P-loop containing nucleotide triphosphate hydrolases"/>
    <property type="match status" value="1"/>
</dbReference>
<evidence type="ECO:0000256" key="4">
    <source>
        <dbReference type="ARBA" id="ARBA00022741"/>
    </source>
</evidence>
<feature type="region of interest" description="Disordered" evidence="7">
    <location>
        <begin position="1405"/>
        <end position="1447"/>
    </location>
</feature>
<dbReference type="InterPro" id="IPR042197">
    <property type="entry name" value="Apaf_helical"/>
</dbReference>
<evidence type="ECO:0000313" key="10">
    <source>
        <dbReference type="EMBL" id="PHT71555.1"/>
    </source>
</evidence>
<evidence type="ECO:0000256" key="5">
    <source>
        <dbReference type="ARBA" id="ARBA00022821"/>
    </source>
</evidence>
<feature type="domain" description="Disease resistance protein At4g27190-like leucine-rich repeats" evidence="9">
    <location>
        <begin position="913"/>
        <end position="1042"/>
    </location>
</feature>
<dbReference type="Proteomes" id="UP000222542">
    <property type="component" value="Unassembled WGS sequence"/>
</dbReference>
<feature type="domain" description="Disease resistance protein At4g27190-like leucine-rich repeats" evidence="9">
    <location>
        <begin position="1249"/>
        <end position="1375"/>
    </location>
</feature>
<sequence length="1447" mass="163862">MAVEIITAILSPVAEHLILPVARQIGYLIYYRRNIRSLDEESNKLENIRSGVNQRVEAARRNLQVISPNVEAWLTSVDTTTADVAVVMGGRTEVERGCIYGWCPTLKSRYLLSRRAKKITLEVTKLQKEGNEHAVFCYPVPADEIEAIPSNTNEEFVSRKQKKEEVMAALRDEEITIVGICGMGGVGKTTLAEKVRARAKQERLFNDVVMVTVSQQQDLKRIQGEIAGEVGLTSLQGDNLLSRGDQLRARLMQKGSRVLVILDDVWEALYDLEKLGIPTGSNHNYQCKVALTTRLRDVCDAMEAQKIVDVGILSDEEAWVLFRQKAGYSADDPSLPEVAKDVAKECKGLPLAIVTVAGALKGKTKPSWEDALVELQKSVPKNIPKVLTKVYQPLKTSYNHLESDEARYVFLLCSLFEEDSNIWTEELLRYGVGLGIFSELENLERARNRVSNLLETLKNCFLLSQGSGKDYVKMHDVVRDVAIYIASEGKHIFMVSHDVNSKEFPRKDSYEQYSHMSIVANKFDERPRPISCPRLKLLMLKFRFKEGFKLQDGFFDGTSKLSVISLSGSGRNSLLPFPSSIQRLSNLKTLCLSNLRLDDMSIIRELVSLEILSIRDSYLKELPVEIGNLTNLTMLELTNPAMLEYWNIGKERMRISPGVLSRIVRLEELHLVGVEDCSYSTLRELESLSRLTALTLDGCSKDVIYSNLGLSSKLTRYALKMGGRYTITSFMETYNKAIDLDVTKGTPLGDWIRLLLRNSECVSSSGKGSKNVVFELQNVKDLRLSDCDSLNIHYQNNISFPKLERLEVIYCGHLRHLFCVSLACPDDEEEGISRGTHIRGDVIKFPNLYCLKLDDLECFTHFCSDTVEGIEFSLLREMHLKELRVFQNFWPTANNAITDSNPLFNEKVSCPNLEELYINEADSISSLCSHQLPTAYFSKLETLKVNECGKLRNLMSPSVARGLLNLRKLKIEKCPVMEEVITEEEQEGEEIMTNEPLFPRLEKLKLACLPMLGHFILTKRALEFPFHKRVVIYKCPKMKTFIQQGIVSTLSFESVNNNDELKIVDLNKAMFNSKVTCPNLKELGLYEANSITALCSHQLPTASFSKLSALEVEYCGKLRNLMSPSVARGLLNLRKLWIKACRSMEEVIVEEEQEGEEIMCNEPLFPRLEELRLINLTKLGHFVLTTHALEFPFLREVDISTCPEMKTFIQQGTASTLNLENVNNDDELKVVDLNKAMFNSKVSCPNLQVLELYGDKSISTLCSHQLPMGYFSKLEKLEVENCGKLRNLISPSVARGLLNLRTLRIKECQSMEEVITEEEQQGEEIMTNEPSLFPMLEELILHKLPKLGHFFQTKRALEFPFLIRVMILECHEMKTFVQKGSVSTPVLEIVNNELKVDDLNKWVQQSFNSKEQESNQGGYQSEASDHDESDAINDDESEAIESLKGEP</sequence>
<evidence type="ECO:0000256" key="2">
    <source>
        <dbReference type="ARBA" id="ARBA00022614"/>
    </source>
</evidence>
<dbReference type="FunFam" id="3.40.50.300:FF:001091">
    <property type="entry name" value="Probable disease resistance protein At1g61300"/>
    <property type="match status" value="1"/>
</dbReference>
<dbReference type="SUPFAM" id="SSF52540">
    <property type="entry name" value="P-loop containing nucleoside triphosphate hydrolases"/>
    <property type="match status" value="1"/>
</dbReference>
<dbReference type="GO" id="GO:0006952">
    <property type="term" value="P:defense response"/>
    <property type="evidence" value="ECO:0007669"/>
    <property type="project" value="UniProtKB-KW"/>
</dbReference>
<evidence type="ECO:0000259" key="8">
    <source>
        <dbReference type="Pfam" id="PF00931"/>
    </source>
</evidence>
<evidence type="ECO:0000256" key="3">
    <source>
        <dbReference type="ARBA" id="ARBA00022737"/>
    </source>
</evidence>
<dbReference type="InterPro" id="IPR032675">
    <property type="entry name" value="LRR_dom_sf"/>
</dbReference>
<dbReference type="Gene3D" id="3.80.10.10">
    <property type="entry name" value="Ribonuclease Inhibitor"/>
    <property type="match status" value="4"/>
</dbReference>
<keyword evidence="3" id="KW-0677">Repeat</keyword>
<organism evidence="10 11">
    <name type="scientific">Capsicum annuum</name>
    <name type="common">Capsicum pepper</name>
    <dbReference type="NCBI Taxonomy" id="4072"/>
    <lineage>
        <taxon>Eukaryota</taxon>
        <taxon>Viridiplantae</taxon>
        <taxon>Streptophyta</taxon>
        <taxon>Embryophyta</taxon>
        <taxon>Tracheophyta</taxon>
        <taxon>Spermatophyta</taxon>
        <taxon>Magnoliopsida</taxon>
        <taxon>eudicotyledons</taxon>
        <taxon>Gunneridae</taxon>
        <taxon>Pentapetalae</taxon>
        <taxon>asterids</taxon>
        <taxon>lamiids</taxon>
        <taxon>Solanales</taxon>
        <taxon>Solanaceae</taxon>
        <taxon>Solanoideae</taxon>
        <taxon>Capsiceae</taxon>
        <taxon>Capsicum</taxon>
    </lineage>
</organism>
<reference evidence="10 11" key="1">
    <citation type="journal article" date="2014" name="Nat. Genet.">
        <title>Genome sequence of the hot pepper provides insights into the evolution of pungency in Capsicum species.</title>
        <authorList>
            <person name="Kim S."/>
            <person name="Park M."/>
            <person name="Yeom S.I."/>
            <person name="Kim Y.M."/>
            <person name="Lee J.M."/>
            <person name="Lee H.A."/>
            <person name="Seo E."/>
            <person name="Choi J."/>
            <person name="Cheong K."/>
            <person name="Kim K.T."/>
            <person name="Jung K."/>
            <person name="Lee G.W."/>
            <person name="Oh S.K."/>
            <person name="Bae C."/>
            <person name="Kim S.B."/>
            <person name="Lee H.Y."/>
            <person name="Kim S.Y."/>
            <person name="Kim M.S."/>
            <person name="Kang B.C."/>
            <person name="Jo Y.D."/>
            <person name="Yang H.B."/>
            <person name="Jeong H.J."/>
            <person name="Kang W.H."/>
            <person name="Kwon J.K."/>
            <person name="Shin C."/>
            <person name="Lim J.Y."/>
            <person name="Park J.H."/>
            <person name="Huh J.H."/>
            <person name="Kim J.S."/>
            <person name="Kim B.D."/>
            <person name="Cohen O."/>
            <person name="Paran I."/>
            <person name="Suh M.C."/>
            <person name="Lee S.B."/>
            <person name="Kim Y.K."/>
            <person name="Shin Y."/>
            <person name="Noh S.J."/>
            <person name="Park J."/>
            <person name="Seo Y.S."/>
            <person name="Kwon S.Y."/>
            <person name="Kim H.A."/>
            <person name="Park J.M."/>
            <person name="Kim H.J."/>
            <person name="Choi S.B."/>
            <person name="Bosland P.W."/>
            <person name="Reeves G."/>
            <person name="Jo S.H."/>
            <person name="Lee B.W."/>
            <person name="Cho H.T."/>
            <person name="Choi H.S."/>
            <person name="Lee M.S."/>
            <person name="Yu Y."/>
            <person name="Do Choi Y."/>
            <person name="Park B.S."/>
            <person name="van Deynze A."/>
            <person name="Ashrafi H."/>
            <person name="Hill T."/>
            <person name="Kim W.T."/>
            <person name="Pai H.S."/>
            <person name="Ahn H.K."/>
            <person name="Yeam I."/>
            <person name="Giovannoni J.J."/>
            <person name="Rose J.K."/>
            <person name="Sorensen I."/>
            <person name="Lee S.J."/>
            <person name="Kim R.W."/>
            <person name="Choi I.Y."/>
            <person name="Choi B.S."/>
            <person name="Lim J.S."/>
            <person name="Lee Y.H."/>
            <person name="Choi D."/>
        </authorList>
    </citation>
    <scope>NUCLEOTIDE SEQUENCE [LARGE SCALE GENOMIC DNA]</scope>
    <source>
        <strain evidence="11">cv. CM334</strain>
    </source>
</reference>
<keyword evidence="6" id="KW-0067">ATP-binding</keyword>
<dbReference type="PANTHER" id="PTHR33463">
    <property type="entry name" value="NB-ARC DOMAIN-CONTAINING PROTEIN-RELATED"/>
    <property type="match status" value="1"/>
</dbReference>
<keyword evidence="4" id="KW-0547">Nucleotide-binding</keyword>
<comment type="caution">
    <text evidence="10">The sequence shown here is derived from an EMBL/GenBank/DDBJ whole genome shotgun (WGS) entry which is preliminary data.</text>
</comment>
<proteinExistence type="inferred from homology"/>
<dbReference type="PANTHER" id="PTHR33463:SF198">
    <property type="entry name" value="RPP4C3"/>
    <property type="match status" value="1"/>
</dbReference>
<name>A0A2G2YPF1_CAPAN</name>
<dbReference type="InterPro" id="IPR050905">
    <property type="entry name" value="Plant_NBS-LRR"/>
</dbReference>
<accession>A0A2G2YPF1</accession>
<dbReference type="SUPFAM" id="SSF52047">
    <property type="entry name" value="RNI-like"/>
    <property type="match status" value="1"/>
</dbReference>
<dbReference type="PRINTS" id="PR00364">
    <property type="entry name" value="DISEASERSIST"/>
</dbReference>
<dbReference type="OMA" id="ILECHEM"/>
<dbReference type="InterPro" id="IPR027417">
    <property type="entry name" value="P-loop_NTPase"/>
</dbReference>
<reference evidence="10 11" key="2">
    <citation type="journal article" date="2017" name="Genome Biol.">
        <title>New reference genome sequences of hot pepper reveal the massive evolution of plant disease-resistance genes by retroduplication.</title>
        <authorList>
            <person name="Kim S."/>
            <person name="Park J."/>
            <person name="Yeom S.I."/>
            <person name="Kim Y.M."/>
            <person name="Seo E."/>
            <person name="Kim K.T."/>
            <person name="Kim M.S."/>
            <person name="Lee J.M."/>
            <person name="Cheong K."/>
            <person name="Shin H.S."/>
            <person name="Kim S.B."/>
            <person name="Han K."/>
            <person name="Lee J."/>
            <person name="Park M."/>
            <person name="Lee H.A."/>
            <person name="Lee H.Y."/>
            <person name="Lee Y."/>
            <person name="Oh S."/>
            <person name="Lee J.H."/>
            <person name="Choi E."/>
            <person name="Choi E."/>
            <person name="Lee S.E."/>
            <person name="Jeon J."/>
            <person name="Kim H."/>
            <person name="Choi G."/>
            <person name="Song H."/>
            <person name="Lee J."/>
            <person name="Lee S.C."/>
            <person name="Kwon J.K."/>
            <person name="Lee H.Y."/>
            <person name="Koo N."/>
            <person name="Hong Y."/>
            <person name="Kim R.W."/>
            <person name="Kang W.H."/>
            <person name="Huh J.H."/>
            <person name="Kang B.C."/>
            <person name="Yang T.J."/>
            <person name="Lee Y.H."/>
            <person name="Bennetzen J.L."/>
            <person name="Choi D."/>
        </authorList>
    </citation>
    <scope>NUCLEOTIDE SEQUENCE [LARGE SCALE GENOMIC DNA]</scope>
    <source>
        <strain evidence="11">cv. CM334</strain>
    </source>
</reference>
<feature type="compositionally biased region" description="Acidic residues" evidence="7">
    <location>
        <begin position="1425"/>
        <end position="1439"/>
    </location>
</feature>
<comment type="similarity">
    <text evidence="1">Belongs to the disease resistance NB-LRR family.</text>
</comment>
<dbReference type="SUPFAM" id="SSF52058">
    <property type="entry name" value="L domain-like"/>
    <property type="match status" value="1"/>
</dbReference>
<dbReference type="Gene3D" id="1.10.10.10">
    <property type="entry name" value="Winged helix-like DNA-binding domain superfamily/Winged helix DNA-binding domain"/>
    <property type="match status" value="1"/>
</dbReference>
<evidence type="ECO:0000256" key="7">
    <source>
        <dbReference type="SAM" id="MobiDB-lite"/>
    </source>
</evidence>
<dbReference type="Pfam" id="PF00931">
    <property type="entry name" value="NB-ARC"/>
    <property type="match status" value="1"/>
</dbReference>
<keyword evidence="5" id="KW-0611">Plant defense</keyword>
<evidence type="ECO:0000256" key="6">
    <source>
        <dbReference type="ARBA" id="ARBA00022840"/>
    </source>
</evidence>